<evidence type="ECO:0000256" key="8">
    <source>
        <dbReference type="ARBA" id="ARBA00022927"/>
    </source>
</evidence>
<evidence type="ECO:0000313" key="14">
    <source>
        <dbReference type="EMBL" id="CCF57890.1"/>
    </source>
</evidence>
<feature type="region of interest" description="Disordered" evidence="12">
    <location>
        <begin position="218"/>
        <end position="249"/>
    </location>
</feature>
<dbReference type="PANTHER" id="PTHR10555:SF170">
    <property type="entry name" value="FI18122P1"/>
    <property type="match status" value="1"/>
</dbReference>
<feature type="region of interest" description="Disordered" evidence="12">
    <location>
        <begin position="135"/>
        <end position="199"/>
    </location>
</feature>
<feature type="coiled-coil region" evidence="11">
    <location>
        <begin position="442"/>
        <end position="469"/>
    </location>
</feature>
<evidence type="ECO:0000256" key="9">
    <source>
        <dbReference type="ARBA" id="ARBA00023034"/>
    </source>
</evidence>
<dbReference type="Proteomes" id="UP000005220">
    <property type="component" value="Chromosome 4"/>
</dbReference>
<dbReference type="FunFam" id="1.20.1270.60:FF:000022">
    <property type="entry name" value="Sorting nexin 3 protein"/>
    <property type="match status" value="1"/>
</dbReference>
<dbReference type="PROSITE" id="PS50195">
    <property type="entry name" value="PX"/>
    <property type="match status" value="1"/>
</dbReference>
<gene>
    <name evidence="14" type="primary">KAFR0D02430</name>
    <name evidence="14" type="ORF">KAFR_0D02430</name>
</gene>
<dbReference type="KEGG" id="kaf:KAFR_0D02430"/>
<keyword evidence="11" id="KW-0175">Coiled coil</keyword>
<dbReference type="GO" id="GO:0005768">
    <property type="term" value="C:endosome"/>
    <property type="evidence" value="ECO:0007669"/>
    <property type="project" value="EnsemblFungi"/>
</dbReference>
<dbReference type="STRING" id="1071382.H2AU40"/>
<evidence type="ECO:0000259" key="13">
    <source>
        <dbReference type="PROSITE" id="PS50195"/>
    </source>
</evidence>
<dbReference type="OrthoDB" id="271164at2759"/>
<dbReference type="PANTHER" id="PTHR10555">
    <property type="entry name" value="SORTING NEXIN"/>
    <property type="match status" value="1"/>
</dbReference>
<feature type="region of interest" description="Disordered" evidence="12">
    <location>
        <begin position="1"/>
        <end position="27"/>
    </location>
</feature>
<evidence type="ECO:0000256" key="2">
    <source>
        <dbReference type="ARBA" id="ARBA00004496"/>
    </source>
</evidence>
<evidence type="ECO:0000256" key="12">
    <source>
        <dbReference type="SAM" id="MobiDB-lite"/>
    </source>
</evidence>
<organism evidence="14 15">
    <name type="scientific">Kazachstania africana (strain ATCC 22294 / BCRC 22015 / CBS 2517 / CECT 1963 / NBRC 1671 / NRRL Y-8276)</name>
    <name type="common">Yeast</name>
    <name type="synonym">Kluyveromyces africanus</name>
    <dbReference type="NCBI Taxonomy" id="1071382"/>
    <lineage>
        <taxon>Eukaryota</taxon>
        <taxon>Fungi</taxon>
        <taxon>Dikarya</taxon>
        <taxon>Ascomycota</taxon>
        <taxon>Saccharomycotina</taxon>
        <taxon>Saccharomycetes</taxon>
        <taxon>Saccharomycetales</taxon>
        <taxon>Saccharomycetaceae</taxon>
        <taxon>Kazachstania</taxon>
    </lineage>
</organism>
<dbReference type="GO" id="GO:0030905">
    <property type="term" value="C:retromer, tubulation complex"/>
    <property type="evidence" value="ECO:0007669"/>
    <property type="project" value="EnsemblFungi"/>
</dbReference>
<dbReference type="InterPro" id="IPR027267">
    <property type="entry name" value="AH/BAR_dom_sf"/>
</dbReference>
<feature type="domain" description="PX" evidence="13">
    <location>
        <begin position="256"/>
        <end position="371"/>
    </location>
</feature>
<dbReference type="RefSeq" id="XP_003957025.1">
    <property type="nucleotide sequence ID" value="XM_003956976.1"/>
</dbReference>
<evidence type="ECO:0000256" key="11">
    <source>
        <dbReference type="SAM" id="Coils"/>
    </source>
</evidence>
<dbReference type="InParanoid" id="H2AU40"/>
<dbReference type="InterPro" id="IPR015404">
    <property type="entry name" value="Vps5_C"/>
</dbReference>
<reference evidence="14 15" key="1">
    <citation type="journal article" date="2011" name="Proc. Natl. Acad. Sci. U.S.A.">
        <title>Evolutionary erosion of yeast sex chromosomes by mating-type switching accidents.</title>
        <authorList>
            <person name="Gordon J.L."/>
            <person name="Armisen D."/>
            <person name="Proux-Wera E."/>
            <person name="Oheigeartaigh S.S."/>
            <person name="Byrne K.P."/>
            <person name="Wolfe K.H."/>
        </authorList>
    </citation>
    <scope>NUCLEOTIDE SEQUENCE [LARGE SCALE GENOMIC DNA]</scope>
    <source>
        <strain evidence="15">ATCC 22294 / BCRC 22015 / CBS 2517 / CECT 1963 / NBRC 1671 / NRRL Y-8276</strain>
    </source>
</reference>
<name>H2AU40_KAZAF</name>
<dbReference type="GO" id="GO:0045053">
    <property type="term" value="P:protein retention in Golgi apparatus"/>
    <property type="evidence" value="ECO:0007669"/>
    <property type="project" value="EnsemblFungi"/>
</dbReference>
<dbReference type="GO" id="GO:0042147">
    <property type="term" value="P:retrograde transport, endosome to Golgi"/>
    <property type="evidence" value="ECO:0007669"/>
    <property type="project" value="EnsemblFungi"/>
</dbReference>
<dbReference type="GO" id="GO:0032266">
    <property type="term" value="F:phosphatidylinositol-3-phosphate binding"/>
    <property type="evidence" value="ECO:0007669"/>
    <property type="project" value="EnsemblFungi"/>
</dbReference>
<evidence type="ECO:0000256" key="4">
    <source>
        <dbReference type="ARBA" id="ARBA00010883"/>
    </source>
</evidence>
<keyword evidence="5" id="KW-0813">Transport</keyword>
<keyword evidence="15" id="KW-1185">Reference proteome</keyword>
<dbReference type="SMART" id="SM00312">
    <property type="entry name" value="PX"/>
    <property type="match status" value="1"/>
</dbReference>
<dbReference type="InterPro" id="IPR037868">
    <property type="entry name" value="PX_Vps5"/>
</dbReference>
<dbReference type="InterPro" id="IPR001683">
    <property type="entry name" value="PX_dom"/>
</dbReference>
<dbReference type="CDD" id="cd06861">
    <property type="entry name" value="PX_Vps5p"/>
    <property type="match status" value="1"/>
</dbReference>
<comment type="similarity">
    <text evidence="4">Belongs to the sorting nexin family.</text>
</comment>
<dbReference type="GO" id="GO:0005829">
    <property type="term" value="C:cytosol"/>
    <property type="evidence" value="ECO:0007669"/>
    <property type="project" value="EnsemblFungi"/>
</dbReference>
<dbReference type="InterPro" id="IPR035803">
    <property type="entry name" value="BAR_Vps5"/>
</dbReference>
<dbReference type="FunFam" id="3.30.1520.10:FF:000013">
    <property type="entry name" value="Putative Sorting nexin 3"/>
    <property type="match status" value="1"/>
</dbReference>
<evidence type="ECO:0000256" key="3">
    <source>
        <dbReference type="ARBA" id="ARBA00004555"/>
    </source>
</evidence>
<keyword evidence="6" id="KW-0963">Cytoplasm</keyword>
<dbReference type="EMBL" id="HE650824">
    <property type="protein sequence ID" value="CCF57890.1"/>
    <property type="molecule type" value="Genomic_DNA"/>
</dbReference>
<dbReference type="InterPro" id="IPR036871">
    <property type="entry name" value="PX_dom_sf"/>
</dbReference>
<dbReference type="AlphaFoldDB" id="H2AU40"/>
<dbReference type="Pfam" id="PF09325">
    <property type="entry name" value="Vps5"/>
    <property type="match status" value="1"/>
</dbReference>
<dbReference type="FunCoup" id="H2AU40">
    <property type="interactions" value="832"/>
</dbReference>
<evidence type="ECO:0000256" key="1">
    <source>
        <dbReference type="ARBA" id="ARBA00004287"/>
    </source>
</evidence>
<evidence type="ECO:0000256" key="10">
    <source>
        <dbReference type="ARBA" id="ARBA00023136"/>
    </source>
</evidence>
<evidence type="ECO:0000256" key="7">
    <source>
        <dbReference type="ARBA" id="ARBA00022553"/>
    </source>
</evidence>
<sequence length="659" mass="76312">MNYEDDALRAPVWDELNQSSTKQDIPPEAASELTETLANLKVDQTDSEPETTHGEGHAEKMFEEENPFDMQSQHIIDTEQIKVEETDHALLDKLAPEDEGFATLNTQDNEFSMKKNDPLFGGLVFSPLPIDDITTYNKNSKNERSPEKRSRKPKKLFNGSRLRRRSIPPISKDDKDVKNSTDDPLGKIQKDNEFVDEPLDQIENAKLRETSSDILKQVDEPLYHLSPRKPSNNSTASREENTEKTDMKTAKEKKLIPFNIEVKDPIKVGELTSIHVEYTVISESPSLESKFASVTRRYRDFRWLYRQLQNNHWGKIIPAPPEKQAVGRFQNDFIENRRFQMEHMLRKISQDPFLQNDKDFLLFLTSDNFSNDSKLREHMTASGAYNDNNDLSEIHISEIRLLGPEDATIVMKTGGIDAEAKKSFMNISFGSTPKYNEPDTFFIEEKQKLETLEEQLRELYRALETVDTERVELASALEEFADSIEVLAKLEVTRKSSDTLSNFAETHKRIKASLERNSLQESLTMGATLDDYIRSLQTARATFNQRSKLGYYLVIVENDLNKKRLQYERFSSGMKGISNNKNNEKLNILKSEFEVVEQRFNKIRKSWEETGNEIKNEISAYKREKVEEFRNNMEISLESSIETQKECIELWETFYQNNL</sequence>
<evidence type="ECO:0000313" key="15">
    <source>
        <dbReference type="Proteomes" id="UP000005220"/>
    </source>
</evidence>
<protein>
    <recommendedName>
        <fullName evidence="13">PX domain-containing protein</fullName>
    </recommendedName>
</protein>
<dbReference type="GO" id="GO:0015031">
    <property type="term" value="P:protein transport"/>
    <property type="evidence" value="ECO:0007669"/>
    <property type="project" value="UniProtKB-KW"/>
</dbReference>
<feature type="compositionally biased region" description="Basic residues" evidence="12">
    <location>
        <begin position="149"/>
        <end position="166"/>
    </location>
</feature>
<feature type="compositionally biased region" description="Basic and acidic residues" evidence="12">
    <location>
        <begin position="171"/>
        <end position="193"/>
    </location>
</feature>
<dbReference type="CDD" id="cd07627">
    <property type="entry name" value="BAR_Vps5p"/>
    <property type="match status" value="1"/>
</dbReference>
<keyword evidence="9" id="KW-0333">Golgi apparatus</keyword>
<dbReference type="GO" id="GO:0140312">
    <property type="term" value="F:cargo adaptor activity"/>
    <property type="evidence" value="ECO:0007669"/>
    <property type="project" value="EnsemblFungi"/>
</dbReference>
<dbReference type="HOGENOM" id="CLU_021752_0_0_1"/>
<accession>H2AU40</accession>
<comment type="subcellular location">
    <subcellularLocation>
        <location evidence="2">Cytoplasm</location>
    </subcellularLocation>
    <subcellularLocation>
        <location evidence="3">Golgi apparatus</location>
    </subcellularLocation>
    <subcellularLocation>
        <location evidence="1">Membrane</location>
        <topology evidence="1">Peripheral membrane protein</topology>
        <orientation evidence="1">Cytoplasmic side</orientation>
    </subcellularLocation>
</comment>
<feature type="compositionally biased region" description="Basic and acidic residues" evidence="12">
    <location>
        <begin position="237"/>
        <end position="249"/>
    </location>
</feature>
<dbReference type="eggNOG" id="KOG2273">
    <property type="taxonomic scope" value="Eukaryota"/>
</dbReference>
<evidence type="ECO:0000256" key="5">
    <source>
        <dbReference type="ARBA" id="ARBA00022448"/>
    </source>
</evidence>
<evidence type="ECO:0000256" key="6">
    <source>
        <dbReference type="ARBA" id="ARBA00022490"/>
    </source>
</evidence>
<dbReference type="Gene3D" id="3.30.1520.10">
    <property type="entry name" value="Phox-like domain"/>
    <property type="match status" value="1"/>
</dbReference>
<dbReference type="Gene3D" id="1.20.1270.60">
    <property type="entry name" value="Arfaptin homology (AH) domain/BAR domain"/>
    <property type="match status" value="1"/>
</dbReference>
<keyword evidence="8" id="KW-0653">Protein transport</keyword>
<dbReference type="Pfam" id="PF00787">
    <property type="entry name" value="PX"/>
    <property type="match status" value="1"/>
</dbReference>
<dbReference type="GO" id="GO:0005794">
    <property type="term" value="C:Golgi apparatus"/>
    <property type="evidence" value="ECO:0007669"/>
    <property type="project" value="UniProtKB-SubCell"/>
</dbReference>
<dbReference type="GeneID" id="13885848"/>
<keyword evidence="7" id="KW-0597">Phosphoprotein</keyword>
<keyword evidence="10" id="KW-0472">Membrane</keyword>
<feature type="coiled-coil region" evidence="11">
    <location>
        <begin position="579"/>
        <end position="624"/>
    </location>
</feature>
<proteinExistence type="inferred from homology"/>
<dbReference type="SUPFAM" id="SSF64268">
    <property type="entry name" value="PX domain"/>
    <property type="match status" value="1"/>
</dbReference>